<organism evidence="2">
    <name type="scientific">Gordonia sp. MP11Mi</name>
    <dbReference type="NCBI Taxonomy" id="3022769"/>
    <lineage>
        <taxon>Bacteria</taxon>
        <taxon>Bacillati</taxon>
        <taxon>Actinomycetota</taxon>
        <taxon>Actinomycetes</taxon>
        <taxon>Mycobacteriales</taxon>
        <taxon>Gordoniaceae</taxon>
        <taxon>Gordonia</taxon>
    </lineage>
</organism>
<reference evidence="2" key="1">
    <citation type="submission" date="2023-06" db="EMBL/GenBank/DDBJ databases">
        <title>Gordonia sp. nov. and Pseudochrobactrum sp. nov., two species isolated from the burying beetle Nicrophorus vespilloides.</title>
        <authorList>
            <person name="Poehlein A."/>
            <person name="Guzman J."/>
            <person name="Daniel R."/>
            <person name="Vilcinskas A."/>
        </authorList>
    </citation>
    <scope>NUCLEOTIDE SEQUENCE</scope>
    <source>
        <strain evidence="2">MP11Mi</strain>
    </source>
</reference>
<dbReference type="RefSeq" id="WP_420041844.1">
    <property type="nucleotide sequence ID" value="NZ_CP128986.1"/>
</dbReference>
<evidence type="ECO:0000313" key="2">
    <source>
        <dbReference type="EMBL" id="WOC12626.1"/>
    </source>
</evidence>
<keyword evidence="1" id="KW-1133">Transmembrane helix</keyword>
<evidence type="ECO:0000256" key="1">
    <source>
        <dbReference type="SAM" id="Phobius"/>
    </source>
</evidence>
<sequence>MNRNQHSTGVVLNYLILTAFTLIGFVVGTAAIYGTLQAAFTLGLYAGGAA</sequence>
<gene>
    <name evidence="2" type="ORF">MP11Mi_17160</name>
</gene>
<proteinExistence type="predicted"/>
<keyword evidence="1" id="KW-0472">Membrane</keyword>
<name>A0AA97GUF9_9ACTN</name>
<protein>
    <submittedName>
        <fullName evidence="2">Uncharacterized protein</fullName>
    </submittedName>
</protein>
<feature type="transmembrane region" description="Helical" evidence="1">
    <location>
        <begin position="12"/>
        <end position="36"/>
    </location>
</feature>
<dbReference type="EMBL" id="CP128986">
    <property type="protein sequence ID" value="WOC12626.1"/>
    <property type="molecule type" value="Genomic_DNA"/>
</dbReference>
<keyword evidence="1" id="KW-0812">Transmembrane</keyword>
<dbReference type="AlphaFoldDB" id="A0AA97GUF9"/>
<accession>A0AA97GUF9</accession>